<dbReference type="AlphaFoldDB" id="A0A3P7QCE0"/>
<proteinExistence type="predicted"/>
<evidence type="ECO:0000256" key="1">
    <source>
        <dbReference type="SAM" id="SignalP"/>
    </source>
</evidence>
<keyword evidence="1" id="KW-0732">Signal</keyword>
<dbReference type="EMBL" id="UYRV01113146">
    <property type="protein sequence ID" value="VDN28029.1"/>
    <property type="molecule type" value="Genomic_DNA"/>
</dbReference>
<evidence type="ECO:0000313" key="3">
    <source>
        <dbReference type="Proteomes" id="UP000271889"/>
    </source>
</evidence>
<protein>
    <submittedName>
        <fullName evidence="2">Uncharacterized protein</fullName>
    </submittedName>
</protein>
<organism evidence="2 3">
    <name type="scientific">Cylicostephanus goldi</name>
    <name type="common">Nematode worm</name>
    <dbReference type="NCBI Taxonomy" id="71465"/>
    <lineage>
        <taxon>Eukaryota</taxon>
        <taxon>Metazoa</taxon>
        <taxon>Ecdysozoa</taxon>
        <taxon>Nematoda</taxon>
        <taxon>Chromadorea</taxon>
        <taxon>Rhabditida</taxon>
        <taxon>Rhabditina</taxon>
        <taxon>Rhabditomorpha</taxon>
        <taxon>Strongyloidea</taxon>
        <taxon>Strongylidae</taxon>
        <taxon>Cylicostephanus</taxon>
    </lineage>
</organism>
<dbReference type="Proteomes" id="UP000271889">
    <property type="component" value="Unassembled WGS sequence"/>
</dbReference>
<keyword evidence="3" id="KW-1185">Reference proteome</keyword>
<accession>A0A3P7QCE0</accession>
<feature type="signal peptide" evidence="1">
    <location>
        <begin position="1"/>
        <end position="26"/>
    </location>
</feature>
<sequence>MLRRRFSRSFTIVFAVVSLNLHAISGFNLDVHAPIYKYGQENTYFGYTVAEHFKVDEPV</sequence>
<dbReference type="OrthoDB" id="5317514at2759"/>
<dbReference type="InterPro" id="IPR028994">
    <property type="entry name" value="Integrin_alpha_N"/>
</dbReference>
<gene>
    <name evidence="2" type="ORF">CGOC_LOCUS10832</name>
</gene>
<evidence type="ECO:0000313" key="2">
    <source>
        <dbReference type="EMBL" id="VDN28029.1"/>
    </source>
</evidence>
<dbReference type="Gene3D" id="2.130.10.130">
    <property type="entry name" value="Integrin alpha, N-terminal"/>
    <property type="match status" value="1"/>
</dbReference>
<reference evidence="2 3" key="1">
    <citation type="submission" date="2018-11" db="EMBL/GenBank/DDBJ databases">
        <authorList>
            <consortium name="Pathogen Informatics"/>
        </authorList>
    </citation>
    <scope>NUCLEOTIDE SEQUENCE [LARGE SCALE GENOMIC DNA]</scope>
</reference>
<feature type="chain" id="PRO_5018061475" evidence="1">
    <location>
        <begin position="27"/>
        <end position="59"/>
    </location>
</feature>
<name>A0A3P7QCE0_CYLGO</name>